<keyword evidence="2" id="KW-0238">DNA-binding</keyword>
<proteinExistence type="predicted"/>
<name>A0A258D0X3_CAUVI</name>
<keyword evidence="3" id="KW-0804">Transcription</keyword>
<reference evidence="5 6" key="1">
    <citation type="submission" date="2017-03" db="EMBL/GenBank/DDBJ databases">
        <title>Lifting the veil on microbial sulfur biogeochemistry in mining wastewaters.</title>
        <authorList>
            <person name="Kantor R.S."/>
            <person name="Colenbrander Nelson T."/>
            <person name="Marshall S."/>
            <person name="Bennett D."/>
            <person name="Apte S."/>
            <person name="Camacho D."/>
            <person name="Thomas B.C."/>
            <person name="Warren L.A."/>
            <person name="Banfield J.F."/>
        </authorList>
    </citation>
    <scope>NUCLEOTIDE SEQUENCE [LARGE SCALE GENOMIC DNA]</scope>
    <source>
        <strain evidence="5">32-67-7</strain>
    </source>
</reference>
<dbReference type="InterPro" id="IPR000524">
    <property type="entry name" value="Tscrpt_reg_HTH_GntR"/>
</dbReference>
<dbReference type="EMBL" id="NCDQ01000255">
    <property type="protein sequence ID" value="OYX01294.1"/>
    <property type="molecule type" value="Genomic_DNA"/>
</dbReference>
<evidence type="ECO:0000259" key="4">
    <source>
        <dbReference type="SMART" id="SM00345"/>
    </source>
</evidence>
<accession>A0A258D0X3</accession>
<dbReference type="Gene3D" id="1.10.10.10">
    <property type="entry name" value="Winged helix-like DNA-binding domain superfamily/Winged helix DNA-binding domain"/>
    <property type="match status" value="1"/>
</dbReference>
<protein>
    <submittedName>
        <fullName evidence="5">GntR family transcriptional regulator</fullName>
    </submittedName>
</protein>
<dbReference type="SUPFAM" id="SSF46785">
    <property type="entry name" value="Winged helix' DNA-binding domain"/>
    <property type="match status" value="1"/>
</dbReference>
<gene>
    <name evidence="5" type="ORF">B7Z12_14475</name>
</gene>
<organism evidence="5 6">
    <name type="scientific">Caulobacter vibrioides</name>
    <name type="common">Caulobacter crescentus</name>
    <dbReference type="NCBI Taxonomy" id="155892"/>
    <lineage>
        <taxon>Bacteria</taxon>
        <taxon>Pseudomonadati</taxon>
        <taxon>Pseudomonadota</taxon>
        <taxon>Alphaproteobacteria</taxon>
        <taxon>Caulobacterales</taxon>
        <taxon>Caulobacteraceae</taxon>
        <taxon>Caulobacter</taxon>
    </lineage>
</organism>
<dbReference type="GO" id="GO:0003677">
    <property type="term" value="F:DNA binding"/>
    <property type="evidence" value="ECO:0007669"/>
    <property type="project" value="UniProtKB-KW"/>
</dbReference>
<keyword evidence="1" id="KW-0805">Transcription regulation</keyword>
<evidence type="ECO:0000313" key="5">
    <source>
        <dbReference type="EMBL" id="OYX01294.1"/>
    </source>
</evidence>
<evidence type="ECO:0000256" key="1">
    <source>
        <dbReference type="ARBA" id="ARBA00023015"/>
    </source>
</evidence>
<sequence length="219" mass="24316">MPPPRDSFGLALTALRRRLRQGVDAPGAALPINLIAAELRLSTTPVREALSRLAGEELVSKSGHAYTRPRLDPPSLAELYNQRLLYLTAALSPEMQRRSRRSPWPTRAPFNAWAQLANPDTAPWEVVEALFLELVLRANDLVLALAFQRTAARLAPFALLEARLDDDHAAEASGLIANFETGQIAPLRAAVRQYHRRRMAAAATIVRLAEDRKYPPDIF</sequence>
<evidence type="ECO:0000256" key="3">
    <source>
        <dbReference type="ARBA" id="ARBA00023163"/>
    </source>
</evidence>
<comment type="caution">
    <text evidence="5">The sequence shown here is derived from an EMBL/GenBank/DDBJ whole genome shotgun (WGS) entry which is preliminary data.</text>
</comment>
<dbReference type="GO" id="GO:0003700">
    <property type="term" value="F:DNA-binding transcription factor activity"/>
    <property type="evidence" value="ECO:0007669"/>
    <property type="project" value="InterPro"/>
</dbReference>
<evidence type="ECO:0000256" key="2">
    <source>
        <dbReference type="ARBA" id="ARBA00023125"/>
    </source>
</evidence>
<feature type="domain" description="HTH gntR-type" evidence="4">
    <location>
        <begin position="11"/>
        <end position="68"/>
    </location>
</feature>
<dbReference type="AlphaFoldDB" id="A0A258D0X3"/>
<dbReference type="SMART" id="SM00345">
    <property type="entry name" value="HTH_GNTR"/>
    <property type="match status" value="1"/>
</dbReference>
<dbReference type="Proteomes" id="UP000215616">
    <property type="component" value="Unassembled WGS sequence"/>
</dbReference>
<dbReference type="Pfam" id="PF00392">
    <property type="entry name" value="GntR"/>
    <property type="match status" value="1"/>
</dbReference>
<dbReference type="InterPro" id="IPR036388">
    <property type="entry name" value="WH-like_DNA-bd_sf"/>
</dbReference>
<evidence type="ECO:0000313" key="6">
    <source>
        <dbReference type="Proteomes" id="UP000215616"/>
    </source>
</evidence>
<dbReference type="InterPro" id="IPR036390">
    <property type="entry name" value="WH_DNA-bd_sf"/>
</dbReference>